<feature type="compositionally biased region" description="Low complexity" evidence="4">
    <location>
        <begin position="609"/>
        <end position="621"/>
    </location>
</feature>
<dbReference type="CDD" id="cd00155">
    <property type="entry name" value="RasGEF"/>
    <property type="match status" value="1"/>
</dbReference>
<dbReference type="PROSITE" id="PS00720">
    <property type="entry name" value="RASGEF"/>
    <property type="match status" value="1"/>
</dbReference>
<gene>
    <name evidence="11" type="primary">LOC101853022</name>
</gene>
<proteinExistence type="inferred from homology"/>
<feature type="compositionally biased region" description="Basic and acidic residues" evidence="4">
    <location>
        <begin position="1166"/>
        <end position="1178"/>
    </location>
</feature>
<feature type="domain" description="PDZ" evidence="7">
    <location>
        <begin position="1073"/>
        <end position="1144"/>
    </location>
</feature>
<dbReference type="PROSITE" id="PS50106">
    <property type="entry name" value="PDZ"/>
    <property type="match status" value="1"/>
</dbReference>
<dbReference type="InterPro" id="IPR001478">
    <property type="entry name" value="PDZ"/>
</dbReference>
<dbReference type="SMART" id="SM00147">
    <property type="entry name" value="RasGEF"/>
    <property type="match status" value="1"/>
</dbReference>
<feature type="domain" description="Ras-associating" evidence="8">
    <location>
        <begin position="1296"/>
        <end position="1390"/>
    </location>
</feature>
<evidence type="ECO:0000259" key="8">
    <source>
        <dbReference type="PROSITE" id="PS50200"/>
    </source>
</evidence>
<comment type="similarity">
    <text evidence="1">Belongs to the RAPGEF2 family.</text>
</comment>
<dbReference type="Gene3D" id="2.60.120.10">
    <property type="entry name" value="Jelly Rolls"/>
    <property type="match status" value="1"/>
</dbReference>
<feature type="compositionally biased region" description="Polar residues" evidence="4">
    <location>
        <begin position="390"/>
        <end position="402"/>
    </location>
</feature>
<feature type="region of interest" description="Disordered" evidence="4">
    <location>
        <begin position="369"/>
        <end position="409"/>
    </location>
</feature>
<dbReference type="PROSITE" id="PS50200">
    <property type="entry name" value="RA"/>
    <property type="match status" value="1"/>
</dbReference>
<dbReference type="SMART" id="SM00314">
    <property type="entry name" value="RA"/>
    <property type="match status" value="1"/>
</dbReference>
<dbReference type="InterPro" id="IPR029071">
    <property type="entry name" value="Ubiquitin-like_domsf"/>
</dbReference>
<dbReference type="InterPro" id="IPR014710">
    <property type="entry name" value="RmlC-like_jellyroll"/>
</dbReference>
<feature type="compositionally biased region" description="Polar residues" evidence="4">
    <location>
        <begin position="86"/>
        <end position="104"/>
    </location>
</feature>
<feature type="compositionally biased region" description="Low complexity" evidence="4">
    <location>
        <begin position="1762"/>
        <end position="1772"/>
    </location>
</feature>
<feature type="compositionally biased region" description="Low complexity" evidence="4">
    <location>
        <begin position="1251"/>
        <end position="1265"/>
    </location>
</feature>
<dbReference type="InterPro" id="IPR001895">
    <property type="entry name" value="RASGEF_cat_dom"/>
</dbReference>
<dbReference type="InterPro" id="IPR000651">
    <property type="entry name" value="Ras-like_Gua-exchang_fac_N"/>
</dbReference>
<feature type="region of interest" description="Disordered" evidence="4">
    <location>
        <begin position="1934"/>
        <end position="1961"/>
    </location>
</feature>
<feature type="compositionally biased region" description="Low complexity" evidence="4">
    <location>
        <begin position="234"/>
        <end position="244"/>
    </location>
</feature>
<dbReference type="PROSITE" id="PS50042">
    <property type="entry name" value="CNMP_BINDING_3"/>
    <property type="match status" value="1"/>
</dbReference>
<evidence type="ECO:0000256" key="3">
    <source>
        <dbReference type="PROSITE-ProRule" id="PRU00168"/>
    </source>
</evidence>
<dbReference type="InterPro" id="IPR019804">
    <property type="entry name" value="Ras_G-nucl-exch_fac_CS"/>
</dbReference>
<dbReference type="PANTHER" id="PTHR23113:SF249">
    <property type="entry name" value="RAP GUANINE NUCLEOTIDE EXCHANGE FACTOR 6"/>
    <property type="match status" value="1"/>
</dbReference>
<evidence type="ECO:0000256" key="1">
    <source>
        <dbReference type="ARBA" id="ARBA00010829"/>
    </source>
</evidence>
<evidence type="ECO:0000259" key="7">
    <source>
        <dbReference type="PROSITE" id="PS50106"/>
    </source>
</evidence>
<dbReference type="Gene3D" id="2.30.42.10">
    <property type="match status" value="1"/>
</dbReference>
<feature type="compositionally biased region" description="Basic and acidic residues" evidence="4">
    <location>
        <begin position="1203"/>
        <end position="1212"/>
    </location>
</feature>
<feature type="region of interest" description="Disordered" evidence="4">
    <location>
        <begin position="214"/>
        <end position="247"/>
    </location>
</feature>
<keyword evidence="2 3" id="KW-0344">Guanine-nucleotide releasing factor</keyword>
<dbReference type="InterPro" id="IPR008937">
    <property type="entry name" value="Ras-like_GEF"/>
</dbReference>
<dbReference type="Pfam" id="PF00618">
    <property type="entry name" value="RasGEF_N"/>
    <property type="match status" value="1"/>
</dbReference>
<evidence type="ECO:0000259" key="5">
    <source>
        <dbReference type="PROSITE" id="PS50009"/>
    </source>
</evidence>
<keyword evidence="10" id="KW-1185">Reference proteome</keyword>
<feature type="domain" description="Cyclic nucleotide-binding" evidence="6">
    <location>
        <begin position="817"/>
        <end position="917"/>
    </location>
</feature>
<protein>
    <submittedName>
        <fullName evidence="11">Rap guanine nucleotide exchange factor 2 isoform X1</fullName>
    </submittedName>
</protein>
<dbReference type="SUPFAM" id="SSF48366">
    <property type="entry name" value="Ras GEF"/>
    <property type="match status" value="1"/>
</dbReference>
<evidence type="ECO:0000313" key="10">
    <source>
        <dbReference type="Proteomes" id="UP000694888"/>
    </source>
</evidence>
<accession>A0ABM1VYB9</accession>
<dbReference type="CDD" id="cd01785">
    <property type="entry name" value="RA_PDZ-GEF1"/>
    <property type="match status" value="1"/>
</dbReference>
<dbReference type="InterPro" id="IPR000159">
    <property type="entry name" value="RA_dom"/>
</dbReference>
<feature type="region of interest" description="Disordered" evidence="4">
    <location>
        <begin position="1684"/>
        <end position="1707"/>
    </location>
</feature>
<dbReference type="Gene3D" id="3.10.20.90">
    <property type="entry name" value="Phosphatidylinositol 3-kinase Catalytic Subunit, Chain A, domain 1"/>
    <property type="match status" value="1"/>
</dbReference>
<dbReference type="InterPro" id="IPR036964">
    <property type="entry name" value="RASGEF_cat_dom_sf"/>
</dbReference>
<dbReference type="CDD" id="cd00038">
    <property type="entry name" value="CAP_ED"/>
    <property type="match status" value="1"/>
</dbReference>
<dbReference type="PROSITE" id="PS50009">
    <property type="entry name" value="RASGEF_CAT"/>
    <property type="match status" value="1"/>
</dbReference>
<evidence type="ECO:0000259" key="9">
    <source>
        <dbReference type="PROSITE" id="PS50212"/>
    </source>
</evidence>
<dbReference type="CDD" id="cd06224">
    <property type="entry name" value="REM"/>
    <property type="match status" value="1"/>
</dbReference>
<dbReference type="Pfam" id="PF00617">
    <property type="entry name" value="RasGEF"/>
    <property type="match status" value="1"/>
</dbReference>
<sequence>MFVYVLGRPPDESGQAPTSRRSHCSEPTPPTQSPHVGPTRPGSVSGELLPLAPGESCRPSPWSVTCTPRSNNSGRLSRKDVYARGHSSSLDGDQSPAPSISSHDGSLWGQESLDQDNNDVFYEQPSRLQSPLSGFKFKSFVGETTAMSSYYGQFATWSPVLEDSRKRFVPNGGDGGARFVEEMCSDQRIVSVQKENTVHRVLRHRSACEQRMVRDNHHPVRSSWTPHESDRARSSSTPASVSRSQFPHEPSVFSVGFRQPEQPGNSFGFPDFLSPYSNTLPTVKPFSQTDYWHRTAVYVGETGPGSNPLHHPPHGHEPLSFVRQQFVDASVTREFSLPHEMTNAPRAYHHFSQNDQSWHFPLSDTGRRPGFGRAASADSSPRHGYAPCTSVASPSVTRSRVSTPYGKENVSVSKEDGDCLFARTRLSSWPSSEVERFHETLSNQNCQSRESNISNPALCDCPTCLRQSRKAPGRDVSYMLGRHTVRSSTPPFPPAGTLDSMTCVSNDKSKTDGGNGNGGVGSGLARKDIPHGVYFSSTKQRNLIISPSTLPSSPTAQRDLIMSCGSMTTPPASRGCDLRSRTLDEARNSRSPLAGPSEPRVRRSQAFEGNSFGRRSPGSSRRTSECLTLEPAEMIVIDYPDAAAMKSASQARAVVSASNVEYLLQQQHEAQAGSRPMRRMNSDSVIEQMPDDAACGTHPYLGSAEQFYPSAGSVGGHEHAGGGGGSSKRLSRASDTSSAYSGSDVMHTSLDDPEAPDVDLSGLAESMVDSDDEEGYAESTESFTIRDAERDCLEKEPSERTEEDIQILLNFTQHLKAFSNMTEHTRRLLCEVMVFAIVPKEGTIVMKDGEELDSWSVILNGEVEITRPHGVRERLQMGDSFGISPTMEKLYHQGVMRTIVNDCQFVCIAQSSYYRILHQGEENILKHEEKGRVVMVTEHRELDGGNRKGHIVIRGTPERLMQHLVESHSAIDPTYVEDFLLTHRTFLSSPLDLVRRLLDWFQNDDLKTNVTKVVLLWVNNHFNDFETNHDMCEFLEHFECLLEKERSENDFEKLMGQLSLLNMACAAKARLRTVTLTRATREEILHFSILGGVEKGHGIFVAKVQPQSKAAEAGLKRGDQILEVNGHKFQQIYYNKALEILRGTTHLSIVVKSNLQEFKDMLRASEKNTPRKVKREDGNVPNAKQRLSVPDLDSTAPMFTEQGDGKKTEKRSGIFGSTSRLRKALTRINFMPKNLNGRESGSINHSDESLYSKPSRKSSTSSSSSTAGGTLNNHLSASNPDITSVGLIVDDRNEMPEHVVKVYKSDQTFKYLLIHKETTAKEVVMLALQEFGITEPSCEFSLREVTVEMEKFIKSKRLPDSLNNLPERLNLNGRRALPRVLRYYLKNNRSSEPLIPDELIGQLLMESQISLLQLTAHEVAWQLTLNDYRVFREIEPTEYVDDLYNLQSKFGCAQLHKFAELVNKEMFWVVTEICSEANLVKRTKLLKHFIKIAMHCKDSKNFNSMFAILSGLGHGSISRLKLTWERLPSKYSKLFQDLQSFMDPSRNMAKYRNLINSVQAPFIPFFPIFKKDLTFIHLGNDSHVDGLVNFEKLRMIAKEVRNICSICSTTYDSNNMFLSTNNSFQSALVSGVTTLKRTKNRRGSALPNAKKMYEEAQMVRRVRSYLSNMPIISDEEKLTELSSACEAPVRRRDASPSVNNSPNMEEKRIVTPAGPKFGAESPGAVRKLMALSDKVRPHNPKIPVGKVVSPTAARRGPGGGPTSPRIGPSSRPLPVNLTPESSCLGQGPRKQPIRTGSMGSTDSASPTGSVRGFKGHYSSENDSGHSSIGSNVSPPQHRRLTAPAGPVYCPVPGQPPHFRPPLPSYSTVMHNSAAAMSAPVVSNYASHPGFPVGRRPPLPDYQAATNMAQMARRQQQQQQMRAYSHDTGVYIGVGHGPVAAADSDYDTPPVEGGEEEQVSAV</sequence>
<dbReference type="Proteomes" id="UP000694888">
    <property type="component" value="Unplaced"/>
</dbReference>
<feature type="region of interest" description="Disordered" evidence="4">
    <location>
        <begin position="1166"/>
        <end position="1216"/>
    </location>
</feature>
<dbReference type="PROSITE" id="PS50212">
    <property type="entry name" value="RASGEF_NTER"/>
    <property type="match status" value="1"/>
</dbReference>
<dbReference type="InterPro" id="IPR000595">
    <property type="entry name" value="cNMP-bd_dom"/>
</dbReference>
<dbReference type="SMART" id="SM00228">
    <property type="entry name" value="PDZ"/>
    <property type="match status" value="1"/>
</dbReference>
<dbReference type="SMART" id="SM00100">
    <property type="entry name" value="cNMP"/>
    <property type="match status" value="1"/>
</dbReference>
<dbReference type="SUPFAM" id="SSF50156">
    <property type="entry name" value="PDZ domain-like"/>
    <property type="match status" value="1"/>
</dbReference>
<dbReference type="CDD" id="cd06755">
    <property type="entry name" value="PDZ_RapGEF2_RapGEF6-like"/>
    <property type="match status" value="1"/>
</dbReference>
<evidence type="ECO:0000256" key="4">
    <source>
        <dbReference type="SAM" id="MobiDB-lite"/>
    </source>
</evidence>
<name>A0ABM1VYB9_APLCA</name>
<dbReference type="Gene3D" id="1.20.870.10">
    <property type="entry name" value="Son of sevenless (SoS) protein Chain: S domain 1"/>
    <property type="match status" value="1"/>
</dbReference>
<dbReference type="RefSeq" id="XP_035827412.1">
    <property type="nucleotide sequence ID" value="XM_035971519.1"/>
</dbReference>
<dbReference type="SUPFAM" id="SSF51206">
    <property type="entry name" value="cAMP-binding domain-like"/>
    <property type="match status" value="1"/>
</dbReference>
<dbReference type="SMART" id="SM00229">
    <property type="entry name" value="RasGEFN"/>
    <property type="match status" value="1"/>
</dbReference>
<feature type="domain" description="N-terminal Ras-GEF" evidence="9">
    <location>
        <begin position="948"/>
        <end position="1062"/>
    </location>
</feature>
<feature type="compositionally biased region" description="Polar residues" evidence="4">
    <location>
        <begin position="62"/>
        <end position="75"/>
    </location>
</feature>
<dbReference type="InterPro" id="IPR036034">
    <property type="entry name" value="PDZ_sf"/>
</dbReference>
<dbReference type="Pfam" id="PF00788">
    <property type="entry name" value="RA"/>
    <property type="match status" value="1"/>
</dbReference>
<organism evidence="10 11">
    <name type="scientific">Aplysia californica</name>
    <name type="common">California sea hare</name>
    <dbReference type="NCBI Taxonomy" id="6500"/>
    <lineage>
        <taxon>Eukaryota</taxon>
        <taxon>Metazoa</taxon>
        <taxon>Spiralia</taxon>
        <taxon>Lophotrochozoa</taxon>
        <taxon>Mollusca</taxon>
        <taxon>Gastropoda</taxon>
        <taxon>Heterobranchia</taxon>
        <taxon>Euthyneura</taxon>
        <taxon>Tectipleura</taxon>
        <taxon>Aplysiida</taxon>
        <taxon>Aplysioidea</taxon>
        <taxon>Aplysiidae</taxon>
        <taxon>Aplysia</taxon>
    </lineage>
</organism>
<feature type="domain" description="Ras-GEF" evidence="5">
    <location>
        <begin position="1415"/>
        <end position="1640"/>
    </location>
</feature>
<feature type="region of interest" description="Disordered" evidence="4">
    <location>
        <begin position="1734"/>
        <end position="1847"/>
    </location>
</feature>
<feature type="region of interest" description="Disordered" evidence="4">
    <location>
        <begin position="711"/>
        <end position="759"/>
    </location>
</feature>
<dbReference type="Gene3D" id="1.10.840.10">
    <property type="entry name" value="Ras guanine-nucleotide exchange factors catalytic domain"/>
    <property type="match status" value="1"/>
</dbReference>
<feature type="region of interest" description="Disordered" evidence="4">
    <location>
        <begin position="1"/>
        <end position="113"/>
    </location>
</feature>
<dbReference type="SUPFAM" id="SSF54236">
    <property type="entry name" value="Ubiquitin-like"/>
    <property type="match status" value="1"/>
</dbReference>
<dbReference type="Pfam" id="PF00595">
    <property type="entry name" value="PDZ"/>
    <property type="match status" value="1"/>
</dbReference>
<feature type="region of interest" description="Disordered" evidence="4">
    <location>
        <begin position="584"/>
        <end position="625"/>
    </location>
</feature>
<dbReference type="InterPro" id="IPR018490">
    <property type="entry name" value="cNMP-bd_dom_sf"/>
</dbReference>
<dbReference type="PANTHER" id="PTHR23113">
    <property type="entry name" value="GUANINE NUCLEOTIDE EXCHANGE FACTOR"/>
    <property type="match status" value="1"/>
</dbReference>
<evidence type="ECO:0000256" key="2">
    <source>
        <dbReference type="ARBA" id="ARBA00022658"/>
    </source>
</evidence>
<dbReference type="GeneID" id="101853022"/>
<reference evidence="11" key="1">
    <citation type="submission" date="2025-08" db="UniProtKB">
        <authorList>
            <consortium name="RefSeq"/>
        </authorList>
    </citation>
    <scope>IDENTIFICATION</scope>
</reference>
<evidence type="ECO:0000313" key="11">
    <source>
        <dbReference type="RefSeq" id="XP_035827412.1"/>
    </source>
</evidence>
<feature type="compositionally biased region" description="Polar residues" evidence="4">
    <location>
        <begin position="1266"/>
        <end position="1277"/>
    </location>
</feature>
<feature type="region of interest" description="Disordered" evidence="4">
    <location>
        <begin position="1229"/>
        <end position="1277"/>
    </location>
</feature>
<feature type="compositionally biased region" description="Polar residues" evidence="4">
    <location>
        <begin position="1797"/>
        <end position="1808"/>
    </location>
</feature>
<feature type="compositionally biased region" description="Polar residues" evidence="4">
    <location>
        <begin position="1824"/>
        <end position="1834"/>
    </location>
</feature>
<dbReference type="InterPro" id="IPR023578">
    <property type="entry name" value="Ras_GEF_dom_sf"/>
</dbReference>
<evidence type="ECO:0000259" key="6">
    <source>
        <dbReference type="PROSITE" id="PS50042"/>
    </source>
</evidence>
<feature type="compositionally biased region" description="Acidic residues" evidence="4">
    <location>
        <begin position="1952"/>
        <end position="1961"/>
    </location>
</feature>